<keyword evidence="1" id="KW-1133">Transmembrane helix</keyword>
<sequence length="359" mass="40464">MAEYQHIKDDKITFRELVLRMRGWGKTFRSKWKILAIFLVVGMLLGAAASFLKKPVYTAETSFVLEEADMSGMGGGMSGIASLVGINLGSLGGGNGLFSGDNIMELYRSDNMLSKTLLSPMAGDSTTRLIDRYIAFNKLEKKWKRKVDLSTMNFSLPRDQFTVKQDSVVKEIMKDIRRDNLSVQKPDRKLSIINVTINSKDQVFAKYFNEQLVDNVNNFYHETKTKKTAENLAILQSQADSVRRILDKSLTDFASATDNVPNPNPLVQRAMVETKKRQVDVQASTTVYGEIVKNLEIAKVNHRNNSPLIQIIDSPRFPLEENRIKLSKGIVFGGMIMLVLGIFYVYLSTLYRANIRQAA</sequence>
<feature type="transmembrane region" description="Helical" evidence="1">
    <location>
        <begin position="329"/>
        <end position="347"/>
    </location>
</feature>
<keyword evidence="1" id="KW-0472">Membrane</keyword>
<dbReference type="InterPro" id="IPR050445">
    <property type="entry name" value="Bact_polysacc_biosynth/exp"/>
</dbReference>
<reference evidence="2 3" key="1">
    <citation type="submission" date="2021-05" db="EMBL/GenBank/DDBJ databases">
        <authorList>
            <person name="Zhang Z.D."/>
            <person name="Osman G."/>
        </authorList>
    </citation>
    <scope>NUCLEOTIDE SEQUENCE [LARGE SCALE GENOMIC DNA]</scope>
    <source>
        <strain evidence="2 3">KCTC 32217</strain>
    </source>
</reference>
<evidence type="ECO:0000313" key="3">
    <source>
        <dbReference type="Proteomes" id="UP001319104"/>
    </source>
</evidence>
<feature type="transmembrane region" description="Helical" evidence="1">
    <location>
        <begin position="72"/>
        <end position="98"/>
    </location>
</feature>
<proteinExistence type="predicted"/>
<evidence type="ECO:0000313" key="2">
    <source>
        <dbReference type="EMBL" id="MBS9523447.1"/>
    </source>
</evidence>
<dbReference type="EMBL" id="JAHCMY010000002">
    <property type="protein sequence ID" value="MBS9523447.1"/>
    <property type="molecule type" value="Genomic_DNA"/>
</dbReference>
<dbReference type="PANTHER" id="PTHR32309:SF31">
    <property type="entry name" value="CAPSULAR EXOPOLYSACCHARIDE FAMILY"/>
    <property type="match status" value="1"/>
</dbReference>
<dbReference type="Proteomes" id="UP001319104">
    <property type="component" value="Unassembled WGS sequence"/>
</dbReference>
<dbReference type="AlphaFoldDB" id="A0AAP2G135"/>
<protein>
    <submittedName>
        <fullName evidence="2">Exopolysaccharide biosynthesis protein</fullName>
    </submittedName>
</protein>
<keyword evidence="1" id="KW-0812">Transmembrane</keyword>
<comment type="caution">
    <text evidence="2">The sequence shown here is derived from an EMBL/GenBank/DDBJ whole genome shotgun (WGS) entry which is preliminary data.</text>
</comment>
<feature type="transmembrane region" description="Helical" evidence="1">
    <location>
        <begin position="32"/>
        <end position="52"/>
    </location>
</feature>
<dbReference type="PANTHER" id="PTHR32309">
    <property type="entry name" value="TYROSINE-PROTEIN KINASE"/>
    <property type="match status" value="1"/>
</dbReference>
<dbReference type="RefSeq" id="WP_213944338.1">
    <property type="nucleotide sequence ID" value="NZ_JAHBGI010000011.1"/>
</dbReference>
<accession>A0AAP2G135</accession>
<name>A0AAP2G135_9BACT</name>
<evidence type="ECO:0000256" key="1">
    <source>
        <dbReference type="SAM" id="Phobius"/>
    </source>
</evidence>
<keyword evidence="3" id="KW-1185">Reference proteome</keyword>
<organism evidence="2 3">
    <name type="scientific">Litoribacter ruber</name>
    <dbReference type="NCBI Taxonomy" id="702568"/>
    <lineage>
        <taxon>Bacteria</taxon>
        <taxon>Pseudomonadati</taxon>
        <taxon>Bacteroidota</taxon>
        <taxon>Cytophagia</taxon>
        <taxon>Cytophagales</taxon>
        <taxon>Cyclobacteriaceae</taxon>
        <taxon>Litoribacter</taxon>
    </lineage>
</organism>
<gene>
    <name evidence="2" type="ORF">KI659_05375</name>
</gene>